<evidence type="ECO:0000313" key="5">
    <source>
        <dbReference type="EMBL" id="KYO46425.1"/>
    </source>
</evidence>
<protein>
    <submittedName>
        <fullName evidence="5">Chondroadherin-like protein</fullName>
    </submittedName>
</protein>
<evidence type="ECO:0000256" key="4">
    <source>
        <dbReference type="SAM" id="SignalP"/>
    </source>
</evidence>
<dbReference type="Proteomes" id="UP000050525">
    <property type="component" value="Unassembled WGS sequence"/>
</dbReference>
<feature type="region of interest" description="Disordered" evidence="3">
    <location>
        <begin position="285"/>
        <end position="309"/>
    </location>
</feature>
<dbReference type="Gene3D" id="3.80.10.10">
    <property type="entry name" value="Ribonuclease Inhibitor"/>
    <property type="match status" value="1"/>
</dbReference>
<dbReference type="EMBL" id="AKHW03000503">
    <property type="protein sequence ID" value="KYO46425.1"/>
    <property type="molecule type" value="Genomic_DNA"/>
</dbReference>
<evidence type="ECO:0000256" key="1">
    <source>
        <dbReference type="ARBA" id="ARBA00022614"/>
    </source>
</evidence>
<accession>A0A151PCC6</accession>
<dbReference type="Pfam" id="PF13855">
    <property type="entry name" value="LRR_8"/>
    <property type="match status" value="1"/>
</dbReference>
<name>A0A151PCC6_ALLMI</name>
<evidence type="ECO:0000256" key="3">
    <source>
        <dbReference type="SAM" id="MobiDB-lite"/>
    </source>
</evidence>
<dbReference type="PANTHER" id="PTHR24366">
    <property type="entry name" value="IG(IMMUNOGLOBULIN) AND LRR(LEUCINE RICH REPEAT) DOMAINS"/>
    <property type="match status" value="1"/>
</dbReference>
<organism evidence="5 6">
    <name type="scientific">Alligator mississippiensis</name>
    <name type="common">American alligator</name>
    <dbReference type="NCBI Taxonomy" id="8496"/>
    <lineage>
        <taxon>Eukaryota</taxon>
        <taxon>Metazoa</taxon>
        <taxon>Chordata</taxon>
        <taxon>Craniata</taxon>
        <taxon>Vertebrata</taxon>
        <taxon>Euteleostomi</taxon>
        <taxon>Archelosauria</taxon>
        <taxon>Archosauria</taxon>
        <taxon>Crocodylia</taxon>
        <taxon>Alligatoridae</taxon>
        <taxon>Alligatorinae</taxon>
        <taxon>Alligator</taxon>
    </lineage>
</organism>
<dbReference type="AlphaFoldDB" id="A0A151PCC6"/>
<sequence length="391" mass="41190">MPGSPRQGDVGTAAALPCAAGRGAALWARLLLAAGLALGAEEDACDCSAALDYEAFRAAPAPAACCLNFTGSAVGLLAWDTLGQVRGLRELHLAHCGIAAVSGTAAGPPGLEVLRLGHNRLQTLPDGFLADAPRLRVLDLEDNRLQALPGSFLRASAGIQEVSLGFNALTALPAGIFQPSLLRLGLANNSWHCSCALLSGLRRLPRAVSDGASRCHTPERYRGVELWEAPAHELCQAPDLTALAVCLPLLGASLAVAWCICRRRRKAAQGPRECHVTTVAWAPKLPATPTRSQGLPKPSATLPEGDGDLYEEVEMPPALVPGSTSSLWMEPVAEETAGGPEAERLSMSEVLRDSAAREKLYRSQTAEYYSLVPGLELDDSDPPEYESVELG</sequence>
<keyword evidence="6" id="KW-1185">Reference proteome</keyword>
<dbReference type="InterPro" id="IPR032675">
    <property type="entry name" value="LRR_dom_sf"/>
</dbReference>
<feature type="chain" id="PRO_5007586894" evidence="4">
    <location>
        <begin position="40"/>
        <end position="391"/>
    </location>
</feature>
<dbReference type="SMART" id="SM00369">
    <property type="entry name" value="LRR_TYP"/>
    <property type="match status" value="4"/>
</dbReference>
<dbReference type="InterPro" id="IPR003591">
    <property type="entry name" value="Leu-rich_rpt_typical-subtyp"/>
</dbReference>
<dbReference type="SUPFAM" id="SSF52058">
    <property type="entry name" value="L domain-like"/>
    <property type="match status" value="1"/>
</dbReference>
<evidence type="ECO:0000313" key="6">
    <source>
        <dbReference type="Proteomes" id="UP000050525"/>
    </source>
</evidence>
<gene>
    <name evidence="5" type="ORF">Y1Q_0006535</name>
</gene>
<keyword evidence="1" id="KW-0433">Leucine-rich repeat</keyword>
<reference evidence="5 6" key="1">
    <citation type="journal article" date="2012" name="Genome Biol.">
        <title>Sequencing three crocodilian genomes to illuminate the evolution of archosaurs and amniotes.</title>
        <authorList>
            <person name="St John J.A."/>
            <person name="Braun E.L."/>
            <person name="Isberg S.R."/>
            <person name="Miles L.G."/>
            <person name="Chong A.Y."/>
            <person name="Gongora J."/>
            <person name="Dalzell P."/>
            <person name="Moran C."/>
            <person name="Bed'hom B."/>
            <person name="Abzhanov A."/>
            <person name="Burgess S.C."/>
            <person name="Cooksey A.M."/>
            <person name="Castoe T.A."/>
            <person name="Crawford N.G."/>
            <person name="Densmore L.D."/>
            <person name="Drew J.C."/>
            <person name="Edwards S.V."/>
            <person name="Faircloth B.C."/>
            <person name="Fujita M.K."/>
            <person name="Greenwold M.J."/>
            <person name="Hoffmann F.G."/>
            <person name="Howard J.M."/>
            <person name="Iguchi T."/>
            <person name="Janes D.E."/>
            <person name="Khan S.Y."/>
            <person name="Kohno S."/>
            <person name="de Koning A.J."/>
            <person name="Lance S.L."/>
            <person name="McCarthy F.M."/>
            <person name="McCormack J.E."/>
            <person name="Merchant M.E."/>
            <person name="Peterson D.G."/>
            <person name="Pollock D.D."/>
            <person name="Pourmand N."/>
            <person name="Raney B.J."/>
            <person name="Roessler K.A."/>
            <person name="Sanford J.R."/>
            <person name="Sawyer R.H."/>
            <person name="Schmidt C.J."/>
            <person name="Triplett E.W."/>
            <person name="Tuberville T.D."/>
            <person name="Venegas-Anaya M."/>
            <person name="Howard J.T."/>
            <person name="Jarvis E.D."/>
            <person name="Guillette L.J.Jr."/>
            <person name="Glenn T.C."/>
            <person name="Green R.E."/>
            <person name="Ray D.A."/>
        </authorList>
    </citation>
    <scope>NUCLEOTIDE SEQUENCE [LARGE SCALE GENOMIC DNA]</scope>
    <source>
        <strain evidence="5">KSC_2009_1</strain>
    </source>
</reference>
<comment type="caution">
    <text evidence="5">The sequence shown here is derived from an EMBL/GenBank/DDBJ whole genome shotgun (WGS) entry which is preliminary data.</text>
</comment>
<feature type="signal peptide" evidence="4">
    <location>
        <begin position="1"/>
        <end position="39"/>
    </location>
</feature>
<keyword evidence="4" id="KW-0732">Signal</keyword>
<evidence type="ECO:0000256" key="2">
    <source>
        <dbReference type="ARBA" id="ARBA00022737"/>
    </source>
</evidence>
<dbReference type="InterPro" id="IPR001611">
    <property type="entry name" value="Leu-rich_rpt"/>
</dbReference>
<dbReference type="PANTHER" id="PTHR24366:SF96">
    <property type="entry name" value="LEUCINE RICH REPEAT CONTAINING 53"/>
    <property type="match status" value="1"/>
</dbReference>
<proteinExistence type="predicted"/>
<keyword evidence="2" id="KW-0677">Repeat</keyword>
<dbReference type="STRING" id="8496.A0A151PCC6"/>